<feature type="region of interest" description="Disordered" evidence="1">
    <location>
        <begin position="56"/>
        <end position="98"/>
    </location>
</feature>
<name>A0A067KHP4_JATCU</name>
<keyword evidence="3" id="KW-1185">Reference proteome</keyword>
<dbReference type="AlphaFoldDB" id="A0A067KHP4"/>
<gene>
    <name evidence="2" type="ORF">JCGZ_10488</name>
</gene>
<reference evidence="2 3" key="1">
    <citation type="journal article" date="2014" name="PLoS ONE">
        <title>Global Analysis of Gene Expression Profiles in Physic Nut (Jatropha curcas L.) Seedlings Exposed to Salt Stress.</title>
        <authorList>
            <person name="Zhang L."/>
            <person name="Zhang C."/>
            <person name="Wu P."/>
            <person name="Chen Y."/>
            <person name="Li M."/>
            <person name="Jiang H."/>
            <person name="Wu G."/>
        </authorList>
    </citation>
    <scope>NUCLEOTIDE SEQUENCE [LARGE SCALE GENOMIC DNA]</scope>
    <source>
        <strain evidence="3">cv. GZQX0401</strain>
        <tissue evidence="2">Young leaves</tissue>
    </source>
</reference>
<dbReference type="EMBL" id="KK914479">
    <property type="protein sequence ID" value="KDP35716.1"/>
    <property type="molecule type" value="Genomic_DNA"/>
</dbReference>
<organism evidence="2 3">
    <name type="scientific">Jatropha curcas</name>
    <name type="common">Barbados nut</name>
    <dbReference type="NCBI Taxonomy" id="180498"/>
    <lineage>
        <taxon>Eukaryota</taxon>
        <taxon>Viridiplantae</taxon>
        <taxon>Streptophyta</taxon>
        <taxon>Embryophyta</taxon>
        <taxon>Tracheophyta</taxon>
        <taxon>Spermatophyta</taxon>
        <taxon>Magnoliopsida</taxon>
        <taxon>eudicotyledons</taxon>
        <taxon>Gunneridae</taxon>
        <taxon>Pentapetalae</taxon>
        <taxon>rosids</taxon>
        <taxon>fabids</taxon>
        <taxon>Malpighiales</taxon>
        <taxon>Euphorbiaceae</taxon>
        <taxon>Crotonoideae</taxon>
        <taxon>Jatropheae</taxon>
        <taxon>Jatropha</taxon>
    </lineage>
</organism>
<evidence type="ECO:0000313" key="3">
    <source>
        <dbReference type="Proteomes" id="UP000027138"/>
    </source>
</evidence>
<proteinExistence type="predicted"/>
<feature type="compositionally biased region" description="Acidic residues" evidence="1">
    <location>
        <begin position="61"/>
        <end position="98"/>
    </location>
</feature>
<evidence type="ECO:0000313" key="2">
    <source>
        <dbReference type="EMBL" id="KDP35716.1"/>
    </source>
</evidence>
<dbReference type="Proteomes" id="UP000027138">
    <property type="component" value="Unassembled WGS sequence"/>
</dbReference>
<protein>
    <submittedName>
        <fullName evidence="2">Uncharacterized protein</fullName>
    </submittedName>
</protein>
<evidence type="ECO:0000256" key="1">
    <source>
        <dbReference type="SAM" id="MobiDB-lite"/>
    </source>
</evidence>
<accession>A0A067KHP4</accession>
<sequence length="98" mass="11133">MAVCKIKARSVVHALETKQSVSLAVSETFQEVRVDTQPMQVVEDLTDRLDDESRSYVEIGASDDEEEEDQIIMGTSEDEYEEEEANEEEEEADDIEDT</sequence>